<dbReference type="InterPro" id="IPR038062">
    <property type="entry name" value="ScdA-like_N_sf"/>
</dbReference>
<dbReference type="Gene3D" id="1.10.3910.10">
    <property type="entry name" value="SP0561-like"/>
    <property type="match status" value="1"/>
</dbReference>
<keyword evidence="3" id="KW-1185">Reference proteome</keyword>
<dbReference type="EMBL" id="AENN01000015">
    <property type="protein sequence ID" value="EFR30969.1"/>
    <property type="molecule type" value="Genomic_DNA"/>
</dbReference>
<feature type="domain" description="DUF1858" evidence="1">
    <location>
        <begin position="2"/>
        <end position="60"/>
    </location>
</feature>
<reference evidence="2 3" key="1">
    <citation type="submission" date="2010-10" db="EMBL/GenBank/DDBJ databases">
        <authorList>
            <person name="Durkin A.S."/>
            <person name="Madupu R."/>
            <person name="Torralba M."/>
            <person name="Gillis M."/>
            <person name="Methe B."/>
            <person name="Sutton G."/>
            <person name="Nelson K.E."/>
        </authorList>
    </citation>
    <scope>NUCLEOTIDE SEQUENCE [LARGE SCALE GENOMIC DNA]</scope>
    <source>
        <strain evidence="2 3">ACS-139-V-Col8</strain>
    </source>
</reference>
<name>E4KPF7_9LACT</name>
<organism evidence="2 3">
    <name type="scientific">Eremococcus coleocola ACS-139-V-Col8</name>
    <dbReference type="NCBI Taxonomy" id="908337"/>
    <lineage>
        <taxon>Bacteria</taxon>
        <taxon>Bacillati</taxon>
        <taxon>Bacillota</taxon>
        <taxon>Bacilli</taxon>
        <taxon>Lactobacillales</taxon>
        <taxon>Aerococcaceae</taxon>
        <taxon>Eremococcus</taxon>
    </lineage>
</organism>
<dbReference type="AlphaFoldDB" id="E4KPF7"/>
<dbReference type="eggNOG" id="COG2461">
    <property type="taxonomic scope" value="Bacteria"/>
</dbReference>
<dbReference type="Proteomes" id="UP000005990">
    <property type="component" value="Unassembled WGS sequence"/>
</dbReference>
<dbReference type="OrthoDB" id="411397at2"/>
<evidence type="ECO:0000259" key="1">
    <source>
        <dbReference type="Pfam" id="PF08984"/>
    </source>
</evidence>
<sequence length="77" mass="8680">MIDLDQPVFQTIETHPELLDILVDLGFKPLANPKMLNSVGKITSLRSGCKLIRLDIKKLIQTLHNNGYQVKGVEDHD</sequence>
<protein>
    <recommendedName>
        <fullName evidence="1">DUF1858 domain-containing protein</fullName>
    </recommendedName>
</protein>
<dbReference type="SUPFAM" id="SSF140683">
    <property type="entry name" value="SP0561-like"/>
    <property type="match status" value="1"/>
</dbReference>
<comment type="caution">
    <text evidence="2">The sequence shown here is derived from an EMBL/GenBank/DDBJ whole genome shotgun (WGS) entry which is preliminary data.</text>
</comment>
<dbReference type="RefSeq" id="WP_006418172.1">
    <property type="nucleotide sequence ID" value="NZ_AENN01000015.1"/>
</dbReference>
<gene>
    <name evidence="2" type="ORF">HMPREF9257_1445</name>
</gene>
<dbReference type="InterPro" id="IPR015077">
    <property type="entry name" value="DUF1858"/>
</dbReference>
<dbReference type="Pfam" id="PF08984">
    <property type="entry name" value="DUF1858"/>
    <property type="match status" value="1"/>
</dbReference>
<dbReference type="STRING" id="908337.HMPREF9257_1445"/>
<evidence type="ECO:0000313" key="3">
    <source>
        <dbReference type="Proteomes" id="UP000005990"/>
    </source>
</evidence>
<evidence type="ECO:0000313" key="2">
    <source>
        <dbReference type="EMBL" id="EFR30969.1"/>
    </source>
</evidence>
<accession>E4KPF7</accession>
<proteinExistence type="predicted"/>